<dbReference type="SMART" id="SM00847">
    <property type="entry name" value="HA2"/>
    <property type="match status" value="1"/>
</dbReference>
<dbReference type="GO" id="GO:1990904">
    <property type="term" value="C:ribonucleoprotein complex"/>
    <property type="evidence" value="ECO:0007669"/>
    <property type="project" value="UniProtKB-ARBA"/>
</dbReference>
<feature type="domain" description="Helicase C-terminal" evidence="8">
    <location>
        <begin position="243"/>
        <end position="436"/>
    </location>
</feature>
<dbReference type="EMBL" id="MTYI01000074">
    <property type="protein sequence ID" value="PNP53779.1"/>
    <property type="molecule type" value="Genomic_DNA"/>
</dbReference>
<dbReference type="InterPro" id="IPR014001">
    <property type="entry name" value="Helicase_ATP-bd"/>
</dbReference>
<dbReference type="InterPro" id="IPR007502">
    <property type="entry name" value="Helicase-assoc_dom"/>
</dbReference>
<dbReference type="CDD" id="cd18791">
    <property type="entry name" value="SF2_C_RHA"/>
    <property type="match status" value="1"/>
</dbReference>
<dbReference type="PANTHER" id="PTHR18934:SF99">
    <property type="entry name" value="ATP-DEPENDENT RNA HELICASE DHX37-RELATED"/>
    <property type="match status" value="1"/>
</dbReference>
<accession>A0A2K0U7M3</accession>
<evidence type="ECO:0000259" key="7">
    <source>
        <dbReference type="PROSITE" id="PS51192"/>
    </source>
</evidence>
<dbReference type="OrthoDB" id="10253254at2759"/>
<dbReference type="InterPro" id="IPR001650">
    <property type="entry name" value="Helicase_C-like"/>
</dbReference>
<dbReference type="GO" id="GO:0003723">
    <property type="term" value="F:RNA binding"/>
    <property type="evidence" value="ECO:0007669"/>
    <property type="project" value="TreeGrafter"/>
</dbReference>
<keyword evidence="5" id="KW-0067">ATP-binding</keyword>
<evidence type="ECO:0000256" key="5">
    <source>
        <dbReference type="ARBA" id="ARBA00022840"/>
    </source>
</evidence>
<dbReference type="PROSITE" id="PS00690">
    <property type="entry name" value="DEAH_ATP_HELICASE"/>
    <property type="match status" value="1"/>
</dbReference>
<dbReference type="GO" id="GO:0004386">
    <property type="term" value="F:helicase activity"/>
    <property type="evidence" value="ECO:0007669"/>
    <property type="project" value="UniProtKB-KW"/>
</dbReference>
<dbReference type="Pfam" id="PF00270">
    <property type="entry name" value="DEAD"/>
    <property type="match status" value="1"/>
</dbReference>
<dbReference type="Pfam" id="PF00271">
    <property type="entry name" value="Helicase_C"/>
    <property type="match status" value="1"/>
</dbReference>
<feature type="compositionally biased region" description="Basic and acidic residues" evidence="6">
    <location>
        <begin position="687"/>
        <end position="703"/>
    </location>
</feature>
<evidence type="ECO:0000256" key="3">
    <source>
        <dbReference type="ARBA" id="ARBA00022801"/>
    </source>
</evidence>
<evidence type="ECO:0008006" key="11">
    <source>
        <dbReference type="Google" id="ProtNLM"/>
    </source>
</evidence>
<evidence type="ECO:0000313" key="9">
    <source>
        <dbReference type="EMBL" id="PNP53779.1"/>
    </source>
</evidence>
<dbReference type="GO" id="GO:0005524">
    <property type="term" value="F:ATP binding"/>
    <property type="evidence" value="ECO:0007669"/>
    <property type="project" value="UniProtKB-KW"/>
</dbReference>
<protein>
    <recommendedName>
        <fullName evidence="11">Pre-mRNA-splicing factor ATP-dependent RNA helicase PRP43</fullName>
    </recommendedName>
</protein>
<dbReference type="Gene3D" id="3.40.50.300">
    <property type="entry name" value="P-loop containing nucleotide triphosphate hydrolases"/>
    <property type="match status" value="2"/>
</dbReference>
<evidence type="ECO:0000256" key="6">
    <source>
        <dbReference type="SAM" id="MobiDB-lite"/>
    </source>
</evidence>
<dbReference type="CDD" id="cd17917">
    <property type="entry name" value="DEXHc_RHA-like"/>
    <property type="match status" value="1"/>
</dbReference>
<feature type="region of interest" description="Disordered" evidence="6">
    <location>
        <begin position="678"/>
        <end position="703"/>
    </location>
</feature>
<keyword evidence="2" id="KW-0547">Nucleotide-binding</keyword>
<dbReference type="AlphaFoldDB" id="A0A2K0U7M3"/>
<reference evidence="9 10" key="1">
    <citation type="submission" date="2017-02" db="EMBL/GenBank/DDBJ databases">
        <title>Genomes of Trichoderma spp. with biocontrol activity.</title>
        <authorList>
            <person name="Gardiner D."/>
            <person name="Kazan K."/>
            <person name="Vos C."/>
            <person name="Harvey P."/>
        </authorList>
    </citation>
    <scope>NUCLEOTIDE SEQUENCE [LARGE SCALE GENOMIC DNA]</scope>
    <source>
        <strain evidence="9 10">Tr1</strain>
    </source>
</reference>
<evidence type="ECO:0000259" key="8">
    <source>
        <dbReference type="PROSITE" id="PS51194"/>
    </source>
</evidence>
<evidence type="ECO:0000256" key="4">
    <source>
        <dbReference type="ARBA" id="ARBA00022806"/>
    </source>
</evidence>
<dbReference type="PROSITE" id="PS51194">
    <property type="entry name" value="HELICASE_CTER"/>
    <property type="match status" value="1"/>
</dbReference>
<dbReference type="SUPFAM" id="SSF52540">
    <property type="entry name" value="P-loop containing nucleoside triphosphate hydrolases"/>
    <property type="match status" value="1"/>
</dbReference>
<organism evidence="9 10">
    <name type="scientific">Trichoderma harzianum</name>
    <name type="common">Hypocrea lixii</name>
    <dbReference type="NCBI Taxonomy" id="5544"/>
    <lineage>
        <taxon>Eukaryota</taxon>
        <taxon>Fungi</taxon>
        <taxon>Dikarya</taxon>
        <taxon>Ascomycota</taxon>
        <taxon>Pezizomycotina</taxon>
        <taxon>Sordariomycetes</taxon>
        <taxon>Hypocreomycetidae</taxon>
        <taxon>Hypocreales</taxon>
        <taxon>Hypocreaceae</taxon>
        <taxon>Trichoderma</taxon>
    </lineage>
</organism>
<evidence type="ECO:0000256" key="2">
    <source>
        <dbReference type="ARBA" id="ARBA00022741"/>
    </source>
</evidence>
<comment type="similarity">
    <text evidence="1">Belongs to the DEAD box helicase family. DEAH subfamily.</text>
</comment>
<gene>
    <name evidence="9" type="ORF">THARTR1_05903</name>
</gene>
<name>A0A2K0U7M3_TRIHA</name>
<evidence type="ECO:0000313" key="10">
    <source>
        <dbReference type="Proteomes" id="UP000236290"/>
    </source>
</evidence>
<dbReference type="SMART" id="SM00487">
    <property type="entry name" value="DEXDc"/>
    <property type="match status" value="1"/>
</dbReference>
<sequence>MEALGRNQATAAQIQRLEDAAENPLTGKEWPQGHDQLLQDRRQLLAYGRYQEILDTYHKSQVMILSSETGSGKSTQVPQLLVYDEYGSELRVACTQPRRLAATELASRVAGEMGVVLGEEVGYQLRDYNMIDKKKPTKTRLAYMTEGVLLHQLSLDKDLTEYACVVVDEAHERTLDLELLLALLKKVVSRRKDFKLVIMSATLDTTLFQKYFDNCPLVHIAGRNFNVKTLYLREPGPDFALLAAAQVMDIHRSEPPGHILVFLPGEKEVERVCKLVREETNGIDVFPLYPALFAHKQRLALTPSGPNRKCIVSTNVAETSLAIKDVVYVVDSGLSRQMRFNPRLRMNMLEVRPISQASAIQRMGLAGQTRDGVCYRLYTKEAYDQMAPSTEPAIRCSSVDSAILKLVAAGHRKVMDFDWLDAPHPESIVRAVQDLGDWEFLDGDAKLTPSGHNAADCPLDPIWYRAIETGAKFGCSLDMLDIAVLCSSQTSIFLRPPGYHQVADFLRTQFAHPLSDHLTHLNAFNAYLKARGALQERFSNPQSVLEEWCMEHALNMQALEEVCTAREIARRFLKDKIAPTRASVTDMTSIRNTLAVAFCTHTAIHHSADVYRTVHEDTPALLSSVSSLVGRNHEWIVYTTLQQEGGKRELQIATSINAEWLVDLPFFQEAIMSKTGTGSLRQPQVKRSLDDAKAGMEARNERQ</sequence>
<keyword evidence="3" id="KW-0378">Hydrolase</keyword>
<comment type="caution">
    <text evidence="9">The sequence shown here is derived from an EMBL/GenBank/DDBJ whole genome shotgun (WGS) entry which is preliminary data.</text>
</comment>
<dbReference type="PANTHER" id="PTHR18934">
    <property type="entry name" value="ATP-DEPENDENT RNA HELICASE"/>
    <property type="match status" value="1"/>
</dbReference>
<dbReference type="Proteomes" id="UP000236290">
    <property type="component" value="Unassembled WGS sequence"/>
</dbReference>
<dbReference type="PROSITE" id="PS51192">
    <property type="entry name" value="HELICASE_ATP_BIND_1"/>
    <property type="match status" value="1"/>
</dbReference>
<dbReference type="InterPro" id="IPR002464">
    <property type="entry name" value="DNA/RNA_helicase_DEAH_CS"/>
</dbReference>
<feature type="domain" description="Helicase ATP-binding" evidence="7">
    <location>
        <begin position="54"/>
        <end position="221"/>
    </location>
</feature>
<dbReference type="Gene3D" id="1.20.120.1080">
    <property type="match status" value="1"/>
</dbReference>
<dbReference type="GO" id="GO:0016787">
    <property type="term" value="F:hydrolase activity"/>
    <property type="evidence" value="ECO:0007669"/>
    <property type="project" value="UniProtKB-KW"/>
</dbReference>
<dbReference type="InterPro" id="IPR027417">
    <property type="entry name" value="P-loop_NTPase"/>
</dbReference>
<evidence type="ECO:0000256" key="1">
    <source>
        <dbReference type="ARBA" id="ARBA00008792"/>
    </source>
</evidence>
<dbReference type="InterPro" id="IPR011545">
    <property type="entry name" value="DEAD/DEAH_box_helicase_dom"/>
</dbReference>
<proteinExistence type="inferred from homology"/>
<keyword evidence="4" id="KW-0347">Helicase</keyword>